<dbReference type="PANTHER" id="PTHR30408">
    <property type="entry name" value="TYPE-1 RESTRICTION ENZYME ECOKI SPECIFICITY PROTEIN"/>
    <property type="match status" value="1"/>
</dbReference>
<dbReference type="STRING" id="522772.Dacet_2666"/>
<evidence type="ECO:0000256" key="1">
    <source>
        <dbReference type="ARBA" id="ARBA00010923"/>
    </source>
</evidence>
<dbReference type="InterPro" id="IPR044946">
    <property type="entry name" value="Restrct_endonuc_typeI_TRD_sf"/>
</dbReference>
<dbReference type="Proteomes" id="UP000002012">
    <property type="component" value="Chromosome"/>
</dbReference>
<reference evidence="5 6" key="1">
    <citation type="journal article" date="2010" name="Stand. Genomic Sci.">
        <title>Complete genome sequence of Denitrovibrio acetiphilus type strain (N2460).</title>
        <authorList>
            <person name="Kiss H."/>
            <person name="Lang E."/>
            <person name="Lapidus A."/>
            <person name="Copeland A."/>
            <person name="Nolan M."/>
            <person name="Glavina Del Rio T."/>
            <person name="Chen F."/>
            <person name="Lucas S."/>
            <person name="Tice H."/>
            <person name="Cheng J.F."/>
            <person name="Han C."/>
            <person name="Goodwin L."/>
            <person name="Pitluck S."/>
            <person name="Liolios K."/>
            <person name="Pati A."/>
            <person name="Ivanova N."/>
            <person name="Mavromatis K."/>
            <person name="Chen A."/>
            <person name="Palaniappan K."/>
            <person name="Land M."/>
            <person name="Hauser L."/>
            <person name="Chang Y.J."/>
            <person name="Jeffries C.D."/>
            <person name="Detter J.C."/>
            <person name="Brettin T."/>
            <person name="Spring S."/>
            <person name="Rohde M."/>
            <person name="Goker M."/>
            <person name="Woyke T."/>
            <person name="Bristow J."/>
            <person name="Eisen J.A."/>
            <person name="Markowitz V."/>
            <person name="Hugenholtz P."/>
            <person name="Kyrpides N.C."/>
            <person name="Klenk H.P."/>
        </authorList>
    </citation>
    <scope>NUCLEOTIDE SEQUENCE [LARGE SCALE GENOMIC DNA]</scope>
    <source>
        <strain evidence="6">DSM 12809 / NBRC 114555 / N2460</strain>
    </source>
</reference>
<dbReference type="PANTHER" id="PTHR30408:SF12">
    <property type="entry name" value="TYPE I RESTRICTION ENZYME MJAVIII SPECIFICITY SUBUNIT"/>
    <property type="match status" value="1"/>
</dbReference>
<protein>
    <recommendedName>
        <fullName evidence="4">Type I restriction modification DNA specificity domain-containing protein</fullName>
    </recommendedName>
</protein>
<name>D4H567_DENA2</name>
<dbReference type="KEGG" id="dap:Dacet_2666"/>
<dbReference type="eggNOG" id="COG0732">
    <property type="taxonomic scope" value="Bacteria"/>
</dbReference>
<accession>D4H567</accession>
<dbReference type="CDD" id="cd16961">
    <property type="entry name" value="RMtype1_S_TRD-CR_like"/>
    <property type="match status" value="1"/>
</dbReference>
<proteinExistence type="inferred from homology"/>
<dbReference type="InterPro" id="IPR052021">
    <property type="entry name" value="Type-I_RS_S_subunit"/>
</dbReference>
<dbReference type="OrthoDB" id="825893at2"/>
<dbReference type="REBASE" id="24848">
    <property type="entry name" value="S.DacMORF2667P"/>
</dbReference>
<dbReference type="InParanoid" id="D4H567"/>
<evidence type="ECO:0000256" key="3">
    <source>
        <dbReference type="ARBA" id="ARBA00023125"/>
    </source>
</evidence>
<dbReference type="EMBL" id="CP001968">
    <property type="protein sequence ID" value="ADD69423.1"/>
    <property type="molecule type" value="Genomic_DNA"/>
</dbReference>
<gene>
    <name evidence="5" type="ordered locus">Dacet_2666</name>
</gene>
<dbReference type="Pfam" id="PF01420">
    <property type="entry name" value="Methylase_S"/>
    <property type="match status" value="1"/>
</dbReference>
<keyword evidence="3" id="KW-0238">DNA-binding</keyword>
<dbReference type="SUPFAM" id="SSF116734">
    <property type="entry name" value="DNA methylase specificity domain"/>
    <property type="match status" value="2"/>
</dbReference>
<dbReference type="InterPro" id="IPR000055">
    <property type="entry name" value="Restrct_endonuc_typeI_TRD"/>
</dbReference>
<organism evidence="5 6">
    <name type="scientific">Denitrovibrio acetiphilus (strain DSM 12809 / NBRC 114555 / N2460)</name>
    <dbReference type="NCBI Taxonomy" id="522772"/>
    <lineage>
        <taxon>Bacteria</taxon>
        <taxon>Pseudomonadati</taxon>
        <taxon>Deferribacterota</taxon>
        <taxon>Deferribacteres</taxon>
        <taxon>Deferribacterales</taxon>
        <taxon>Geovibrionaceae</taxon>
        <taxon>Denitrovibrio</taxon>
    </lineage>
</organism>
<keyword evidence="2" id="KW-0680">Restriction system</keyword>
<feature type="domain" description="Type I restriction modification DNA specificity" evidence="4">
    <location>
        <begin position="82"/>
        <end position="174"/>
    </location>
</feature>
<keyword evidence="6" id="KW-1185">Reference proteome</keyword>
<evidence type="ECO:0000259" key="4">
    <source>
        <dbReference type="Pfam" id="PF01420"/>
    </source>
</evidence>
<sequence>MKSNYKKIGNYIQLVDKRNNDLKVNTLLGLTVDKIFIPSVANIVGSDMSKYKIIKKGQFACSLMQVRRDGKIPVALLTDFDEAIISQAYPVFKIIDDCELLPEYLMMWMSRSEFDREACFYAVGGVRGSLEWEDFCNIELPVPNPDKQQQIVDEYNTIVNRIKLNEQLSQKLEETAQTLYKHWFVDFEFPITAEYAQSIGKPELEGKPYRSSGGKMVWNNDLDQDVPDEWKYDTLSNRCTKIGSGSTPCGGKSAYKKSGISLIRSLNVHDYNFQYRDLAFIDSTQATKLDNVEVKEKDVLLNITGVSVARCCRVPSNVLPARVNQHVSIVRVEPEKLSSSYLLFTLCSAIYKQKLLGSSEAGSTRQAITKGDIEEFEILIPKNDSMKSFEEITDSLICYKENLSAQSEYLLKARILLLQKMIKAEATKC</sequence>
<dbReference type="PaxDb" id="522772-Dacet_2666"/>
<dbReference type="Gene3D" id="3.90.220.20">
    <property type="entry name" value="DNA methylase specificity domains"/>
    <property type="match status" value="2"/>
</dbReference>
<evidence type="ECO:0000313" key="5">
    <source>
        <dbReference type="EMBL" id="ADD69423.1"/>
    </source>
</evidence>
<comment type="similarity">
    <text evidence="1">Belongs to the type-I restriction system S methylase family.</text>
</comment>
<evidence type="ECO:0000256" key="2">
    <source>
        <dbReference type="ARBA" id="ARBA00022747"/>
    </source>
</evidence>
<dbReference type="GO" id="GO:0003677">
    <property type="term" value="F:DNA binding"/>
    <property type="evidence" value="ECO:0007669"/>
    <property type="project" value="UniProtKB-KW"/>
</dbReference>
<dbReference type="HOGENOM" id="CLU_021095_2_1_0"/>
<dbReference type="AlphaFoldDB" id="D4H567"/>
<evidence type="ECO:0000313" key="6">
    <source>
        <dbReference type="Proteomes" id="UP000002012"/>
    </source>
</evidence>
<dbReference type="RefSeq" id="WP_013011917.1">
    <property type="nucleotide sequence ID" value="NC_013943.1"/>
</dbReference>
<dbReference type="GO" id="GO:0009307">
    <property type="term" value="P:DNA restriction-modification system"/>
    <property type="evidence" value="ECO:0007669"/>
    <property type="project" value="UniProtKB-KW"/>
</dbReference>